<proteinExistence type="predicted"/>
<dbReference type="EMBL" id="JADBGQ010000010">
    <property type="protein sequence ID" value="KAG5375867.1"/>
    <property type="molecule type" value="Genomic_DNA"/>
</dbReference>
<comment type="caution">
    <text evidence="2">The sequence shown here is derived from an EMBL/GenBank/DDBJ whole genome shotgun (WGS) entry which is preliminary data.</text>
</comment>
<feature type="region of interest" description="Disordered" evidence="1">
    <location>
        <begin position="285"/>
        <end position="307"/>
    </location>
</feature>
<name>A0ABQ7KPJ8_BRACM</name>
<feature type="compositionally biased region" description="Low complexity" evidence="1">
    <location>
        <begin position="147"/>
        <end position="156"/>
    </location>
</feature>
<feature type="compositionally biased region" description="Low complexity" evidence="1">
    <location>
        <begin position="105"/>
        <end position="116"/>
    </location>
</feature>
<gene>
    <name evidence="2" type="primary">A10p007950.1_BraROA</name>
    <name evidence="2" type="ORF">IGI04_040463</name>
</gene>
<evidence type="ECO:0000313" key="2">
    <source>
        <dbReference type="EMBL" id="KAG5375867.1"/>
    </source>
</evidence>
<feature type="compositionally biased region" description="Polar residues" evidence="1">
    <location>
        <begin position="298"/>
        <end position="307"/>
    </location>
</feature>
<keyword evidence="3" id="KW-1185">Reference proteome</keyword>
<organism evidence="2 3">
    <name type="scientific">Brassica rapa subsp. trilocularis</name>
    <dbReference type="NCBI Taxonomy" id="1813537"/>
    <lineage>
        <taxon>Eukaryota</taxon>
        <taxon>Viridiplantae</taxon>
        <taxon>Streptophyta</taxon>
        <taxon>Embryophyta</taxon>
        <taxon>Tracheophyta</taxon>
        <taxon>Spermatophyta</taxon>
        <taxon>Magnoliopsida</taxon>
        <taxon>eudicotyledons</taxon>
        <taxon>Gunneridae</taxon>
        <taxon>Pentapetalae</taxon>
        <taxon>rosids</taxon>
        <taxon>malvids</taxon>
        <taxon>Brassicales</taxon>
        <taxon>Brassicaceae</taxon>
        <taxon>Brassiceae</taxon>
        <taxon>Brassica</taxon>
    </lineage>
</organism>
<reference evidence="2 3" key="1">
    <citation type="submission" date="2021-03" db="EMBL/GenBank/DDBJ databases">
        <authorList>
            <person name="King G.J."/>
            <person name="Bancroft I."/>
            <person name="Baten A."/>
            <person name="Bloomfield J."/>
            <person name="Borpatragohain P."/>
            <person name="He Z."/>
            <person name="Irish N."/>
            <person name="Irwin J."/>
            <person name="Liu K."/>
            <person name="Mauleon R.P."/>
            <person name="Moore J."/>
            <person name="Morris R."/>
            <person name="Ostergaard L."/>
            <person name="Wang B."/>
            <person name="Wells R."/>
        </authorList>
    </citation>
    <scope>NUCLEOTIDE SEQUENCE [LARGE SCALE GENOMIC DNA]</scope>
    <source>
        <strain evidence="2">R-o-18</strain>
        <tissue evidence="2">Leaf</tissue>
    </source>
</reference>
<sequence>MKGSRKTKKKNCELNEIRTTEGLVGSMENTAAVAFKNGRDTSFFLPFKLCISKRGPVRDTRGCRKSRQVYPYPILGTPEGIGEGTGLSIGIRARLKPGRTPPRNARQAQPTTTAQRAARRAARAASQATSDNGSHAGDGVEENQVNGPAQGQGQAALDAAAVEELRRYREAYGGRLPGEGAAGGGLAPPLALRSDLARLQPPRTTGPFAHLAPSAGRCTTASARDQDASNADNWGISSGIARSSMMGQSPRHPISRVSCVDVTGMRPGTIVTGPKQGQGLHCRHHRRRSQQPYRECSLQGTTRELRP</sequence>
<feature type="region of interest" description="Disordered" evidence="1">
    <location>
        <begin position="94"/>
        <end position="156"/>
    </location>
</feature>
<dbReference type="Proteomes" id="UP000823674">
    <property type="component" value="Chromosome A10"/>
</dbReference>
<accession>A0ABQ7KPJ8</accession>
<evidence type="ECO:0000256" key="1">
    <source>
        <dbReference type="SAM" id="MobiDB-lite"/>
    </source>
</evidence>
<protein>
    <submittedName>
        <fullName evidence="2">Uncharacterized protein</fullName>
    </submittedName>
</protein>
<evidence type="ECO:0000313" key="3">
    <source>
        <dbReference type="Proteomes" id="UP000823674"/>
    </source>
</evidence>